<feature type="region of interest" description="Disordered" evidence="1">
    <location>
        <begin position="1"/>
        <end position="62"/>
    </location>
</feature>
<feature type="non-terminal residue" evidence="2">
    <location>
        <position position="1"/>
    </location>
</feature>
<dbReference type="AlphaFoldDB" id="A0AAF0ZK78"/>
<protein>
    <submittedName>
        <fullName evidence="2">Uncharacterized protein</fullName>
    </submittedName>
</protein>
<gene>
    <name evidence="2" type="ORF">MTR67_034293</name>
</gene>
<dbReference type="Proteomes" id="UP001234989">
    <property type="component" value="Chromosome 8"/>
</dbReference>
<organism evidence="2 3">
    <name type="scientific">Solanum verrucosum</name>
    <dbReference type="NCBI Taxonomy" id="315347"/>
    <lineage>
        <taxon>Eukaryota</taxon>
        <taxon>Viridiplantae</taxon>
        <taxon>Streptophyta</taxon>
        <taxon>Embryophyta</taxon>
        <taxon>Tracheophyta</taxon>
        <taxon>Spermatophyta</taxon>
        <taxon>Magnoliopsida</taxon>
        <taxon>eudicotyledons</taxon>
        <taxon>Gunneridae</taxon>
        <taxon>Pentapetalae</taxon>
        <taxon>asterids</taxon>
        <taxon>lamiids</taxon>
        <taxon>Solanales</taxon>
        <taxon>Solanaceae</taxon>
        <taxon>Solanoideae</taxon>
        <taxon>Solaneae</taxon>
        <taxon>Solanum</taxon>
    </lineage>
</organism>
<reference evidence="2" key="1">
    <citation type="submission" date="2023-08" db="EMBL/GenBank/DDBJ databases">
        <title>A de novo genome assembly of Solanum verrucosum Schlechtendal, a Mexican diploid species geographically isolated from the other diploid A-genome species in potato relatives.</title>
        <authorList>
            <person name="Hosaka K."/>
        </authorList>
    </citation>
    <scope>NUCLEOTIDE SEQUENCE</scope>
    <source>
        <tissue evidence="2">Young leaves</tissue>
    </source>
</reference>
<accession>A0AAF0ZK78</accession>
<feature type="compositionally biased region" description="Pro residues" evidence="1">
    <location>
        <begin position="48"/>
        <end position="62"/>
    </location>
</feature>
<dbReference type="EMBL" id="CP133619">
    <property type="protein sequence ID" value="WMV40908.1"/>
    <property type="molecule type" value="Genomic_DNA"/>
</dbReference>
<evidence type="ECO:0000313" key="3">
    <source>
        <dbReference type="Proteomes" id="UP001234989"/>
    </source>
</evidence>
<name>A0AAF0ZK78_SOLVR</name>
<evidence type="ECO:0000313" key="2">
    <source>
        <dbReference type="EMBL" id="WMV40908.1"/>
    </source>
</evidence>
<sequence>YTRYGYGKSRDRYGSKEASPAPVEARRDAVPPASPVPLVPEEARDTGPPVPIVPPPEIGSRG</sequence>
<proteinExistence type="predicted"/>
<evidence type="ECO:0000256" key="1">
    <source>
        <dbReference type="SAM" id="MobiDB-lite"/>
    </source>
</evidence>
<keyword evidence="3" id="KW-1185">Reference proteome</keyword>